<evidence type="ECO:0000313" key="2">
    <source>
        <dbReference type="Proteomes" id="UP001241110"/>
    </source>
</evidence>
<protein>
    <submittedName>
        <fullName evidence="1">Uncharacterized protein</fullName>
    </submittedName>
</protein>
<accession>A0AAE3QRJ4</accession>
<sequence length="95" mass="10652">MATNIRNNYKGGVISIDNNEFIECIFEDCLIEYGGLGPITLQGCQFVNCNWRLVGPAQNTMLFLSSMYNGFGDFGKQMVDGLFAEIRKKDSKVLQ</sequence>
<dbReference type="AlphaFoldDB" id="A0AAE3QRJ4"/>
<dbReference type="Proteomes" id="UP001241110">
    <property type="component" value="Unassembled WGS sequence"/>
</dbReference>
<comment type="caution">
    <text evidence="1">The sequence shown here is derived from an EMBL/GenBank/DDBJ whole genome shotgun (WGS) entry which is preliminary data.</text>
</comment>
<dbReference type="EMBL" id="JASJOS010000006">
    <property type="protein sequence ID" value="MDJ1481871.1"/>
    <property type="molecule type" value="Genomic_DNA"/>
</dbReference>
<name>A0AAE3QRJ4_9BACT</name>
<reference evidence="1" key="1">
    <citation type="submission" date="2023-05" db="EMBL/GenBank/DDBJ databases">
        <authorList>
            <person name="Zhang X."/>
        </authorList>
    </citation>
    <scope>NUCLEOTIDE SEQUENCE</scope>
    <source>
        <strain evidence="1">YF14B1</strain>
    </source>
</reference>
<dbReference type="RefSeq" id="WP_313980244.1">
    <property type="nucleotide sequence ID" value="NZ_JASJOS010000006.1"/>
</dbReference>
<gene>
    <name evidence="1" type="ORF">QNI16_15325</name>
</gene>
<proteinExistence type="predicted"/>
<organism evidence="1 2">
    <name type="scientific">Xanthocytophaga flava</name>
    <dbReference type="NCBI Taxonomy" id="3048013"/>
    <lineage>
        <taxon>Bacteria</taxon>
        <taxon>Pseudomonadati</taxon>
        <taxon>Bacteroidota</taxon>
        <taxon>Cytophagia</taxon>
        <taxon>Cytophagales</taxon>
        <taxon>Rhodocytophagaceae</taxon>
        <taxon>Xanthocytophaga</taxon>
    </lineage>
</organism>
<evidence type="ECO:0000313" key="1">
    <source>
        <dbReference type="EMBL" id="MDJ1481871.1"/>
    </source>
</evidence>